<proteinExistence type="predicted"/>
<evidence type="ECO:0000313" key="7">
    <source>
        <dbReference type="EMBL" id="KAL1793429.1"/>
    </source>
</evidence>
<gene>
    <name evidence="7" type="ORF">ACET3X_008411</name>
</gene>
<feature type="compositionally biased region" description="Polar residues" evidence="3">
    <location>
        <begin position="11"/>
        <end position="23"/>
    </location>
</feature>
<evidence type="ECO:0000256" key="3">
    <source>
        <dbReference type="SAM" id="MobiDB-lite"/>
    </source>
</evidence>
<keyword evidence="8" id="KW-1185">Reference proteome</keyword>
<dbReference type="PANTHER" id="PTHR46573:SF1">
    <property type="entry name" value="WD REPEAT, SAM AND U-BOX DOMAIN-CONTAINING PROTEIN 1"/>
    <property type="match status" value="1"/>
</dbReference>
<feature type="domain" description="U-box" evidence="6">
    <location>
        <begin position="625"/>
        <end position="698"/>
    </location>
</feature>
<evidence type="ECO:0000313" key="8">
    <source>
        <dbReference type="Proteomes" id="UP001578633"/>
    </source>
</evidence>
<comment type="caution">
    <text evidence="7">The sequence shown here is derived from an EMBL/GenBank/DDBJ whole genome shotgun (WGS) entry which is preliminary data.</text>
</comment>
<dbReference type="Gene3D" id="3.10.110.10">
    <property type="entry name" value="Ubiquitin Conjugating Enzyme"/>
    <property type="match status" value="1"/>
</dbReference>
<dbReference type="InterPro" id="IPR016135">
    <property type="entry name" value="UBQ-conjugating_enzyme/RWD"/>
</dbReference>
<keyword evidence="2" id="KW-0413">Isomerase</keyword>
<sequence>MAVCSERCNSKRQNQGRQDGNDTAQRDLVVDIHSSECPLEITAHNADTTIETAGLEDCAINGIIDIYAVQRWTLGQNEPVGSGKAGIFKKSEAWEHHIGQTDRGLASLLSTLRVFTGLTGNASMEDGQRDSILHMIHLLTRFPPAVRAAYILMRGETPGLPERAALAQCLYEVLKNVVPLQVVRSDPKRFFEGSRLLFGLILEKAKNMRIDSGENSTLPYIGMKVYDLRNLVTMHPVLSESVQTKSGLVDAGFHEAFGKKGLLSWINGDSHKVVSTVDSTWNRIARVSGGARTQVVVFNSDAVRTSSRYVDSDDVKNVISPAEYVDLTYLANLCSRNQLSVIPPASLASTSAPVLTLDRNGFLAVYMGRADCAVAGRDILMFRPVSASEEEAVDVSIITQLLEPILTERKADGSIVFEAYGDSHRKLTAPDEITMICVDLSSSMDERCDFSDVQSSEDAEEEMQEQVRSIAGAPQAPATENGAFDLPDPDELKEYIRSHESYDDFLAIISTGKDDYHRRQNAEKVFKILKQLHDQQIEAKMTELEGLRQHASQRYHRIRSENVNREMNILSNRSLRLQKYRSLLCAWLIACLGNASVSDPLTWRPGQVIPKLYKTLPTTESPKFEVPGEYHCPISSNVMEDPVTTVDGFTYERKEIERWLRSNERSPCTNLILPSNDLRPNVEMQEQITAYINGSDIVAKYAQSSNRTSASSHTLRITFRSPLETRSMDVPCELKAAELWEIAFRLTKGRYASYELRHRNARIPATQDIAVNVLNAAFEVFITPLEPTVSSESSDLEELCLIKVYPGNDYQNSVVSYWESRQTTKSLASAVFRYYRQRFIDTSTYHIEQPFLFWTGLHDIGDNHVVGKAVYDHWRPMADFLNSRDSTGRLAKESVVDKISNDNESVDTDHEDTAMGIRPLVFKILLGEHSRSNKKRDTLSRLDVLKQMFDAYINRLLAYNFQTHLGLVTFSSKSSVSQKITNAVENFRHKLNNTKASGDTAIWDCIALAQDQLQEYAKQYPNAKLRIICISDGEDNKSKTEAHSLPSSLFRNGIVVDSFCLGDAYKNADLKSISYLTGGYVFQPKSLEEAMAICEMEPVLSLLERPEKSLKTSVYHRKYLANPGLYNFRATQGIARVDEVSRDKFPDRKQHPHLAESFVELGHLNKVTATNRTDSNVRLSRIHNEIRNSGAKPHPHYDIYICESNMGLWKVVMQGPVDSTYAGGTFLLYVEMGNSYPMSPPEARFITPIYHPNINRHGRICHSILDRNWTLDTSTKDVIDTIYSLLLVPEFSDPINTVVTLNYHWDEVQFKEEAQRHIEKHASKNRKSWRIEMVG</sequence>
<dbReference type="InterPro" id="IPR000608">
    <property type="entry name" value="UBC"/>
</dbReference>
<dbReference type="PANTHER" id="PTHR46573">
    <property type="entry name" value="WD REPEAT, SAM AND U-BOX DOMAIN-CONTAINING PROTEIN 1"/>
    <property type="match status" value="1"/>
</dbReference>
<dbReference type="SMART" id="SM00212">
    <property type="entry name" value="UBCc"/>
    <property type="match status" value="1"/>
</dbReference>
<dbReference type="RefSeq" id="XP_069304013.1">
    <property type="nucleotide sequence ID" value="XM_069454581.1"/>
</dbReference>
<dbReference type="SUPFAM" id="SSF54495">
    <property type="entry name" value="UBC-like"/>
    <property type="match status" value="1"/>
</dbReference>
<dbReference type="PROSITE" id="PS50127">
    <property type="entry name" value="UBC_2"/>
    <property type="match status" value="1"/>
</dbReference>
<dbReference type="Gene3D" id="3.30.40.10">
    <property type="entry name" value="Zinc/RING finger domain, C3HC4 (zinc finger)"/>
    <property type="match status" value="1"/>
</dbReference>
<dbReference type="SUPFAM" id="SSF53300">
    <property type="entry name" value="vWA-like"/>
    <property type="match status" value="1"/>
</dbReference>
<keyword evidence="2" id="KW-0697">Rotamase</keyword>
<dbReference type="PROSITE" id="PS51698">
    <property type="entry name" value="U_BOX"/>
    <property type="match status" value="1"/>
</dbReference>
<dbReference type="SUPFAM" id="SSF57850">
    <property type="entry name" value="RING/U-box"/>
    <property type="match status" value="1"/>
</dbReference>
<dbReference type="CDD" id="cd00198">
    <property type="entry name" value="vWFA"/>
    <property type="match status" value="1"/>
</dbReference>
<dbReference type="Pfam" id="PF04564">
    <property type="entry name" value="U-box"/>
    <property type="match status" value="1"/>
</dbReference>
<dbReference type="PROSITE" id="PS50234">
    <property type="entry name" value="VWFA"/>
    <property type="match status" value="1"/>
</dbReference>
<dbReference type="InterPro" id="IPR013083">
    <property type="entry name" value="Znf_RING/FYVE/PHD"/>
</dbReference>
<dbReference type="InterPro" id="IPR002035">
    <property type="entry name" value="VWF_A"/>
</dbReference>
<dbReference type="Gene3D" id="3.40.50.410">
    <property type="entry name" value="von Willebrand factor, type A domain"/>
    <property type="match status" value="1"/>
</dbReference>
<feature type="domain" description="UBC core" evidence="4">
    <location>
        <begin position="1177"/>
        <end position="1323"/>
    </location>
</feature>
<dbReference type="SMART" id="SM00504">
    <property type="entry name" value="Ubox"/>
    <property type="match status" value="1"/>
</dbReference>
<dbReference type="InterPro" id="IPR052085">
    <property type="entry name" value="WD-SAM-U-box"/>
</dbReference>
<protein>
    <recommendedName>
        <fullName evidence="1">peptidylprolyl isomerase</fullName>
        <ecNumber evidence="1">5.2.1.8</ecNumber>
    </recommendedName>
</protein>
<dbReference type="EMBL" id="JBHGVX010000008">
    <property type="protein sequence ID" value="KAL1793429.1"/>
    <property type="molecule type" value="Genomic_DNA"/>
</dbReference>
<evidence type="ECO:0000256" key="1">
    <source>
        <dbReference type="ARBA" id="ARBA00013194"/>
    </source>
</evidence>
<evidence type="ECO:0000259" key="6">
    <source>
        <dbReference type="PROSITE" id="PS51698"/>
    </source>
</evidence>
<name>A0ABR3UCR7_9PLEO</name>
<reference evidence="7 8" key="1">
    <citation type="submission" date="2024-09" db="EMBL/GenBank/DDBJ databases">
        <title>T2T genomes of carrot and Alternaria dauci and their utility for understanding host-pathogen interaction during carrot leaf blight disease.</title>
        <authorList>
            <person name="Liu W."/>
            <person name="Xu S."/>
            <person name="Ou C."/>
            <person name="Liu X."/>
            <person name="Zhuang F."/>
            <person name="Deng X.W."/>
        </authorList>
    </citation>
    <scope>NUCLEOTIDE SEQUENCE [LARGE SCALE GENOMIC DNA]</scope>
    <source>
        <strain evidence="7 8">A2016</strain>
    </source>
</reference>
<dbReference type="InterPro" id="IPR003613">
    <property type="entry name" value="Ubox_domain"/>
</dbReference>
<dbReference type="EC" id="5.2.1.8" evidence="1"/>
<dbReference type="Proteomes" id="UP001578633">
    <property type="component" value="Chromosome 8"/>
</dbReference>
<dbReference type="Pfam" id="PF00179">
    <property type="entry name" value="UQ_con"/>
    <property type="match status" value="1"/>
</dbReference>
<evidence type="ECO:0000256" key="2">
    <source>
        <dbReference type="ARBA" id="ARBA00023110"/>
    </source>
</evidence>
<dbReference type="GeneID" id="96088733"/>
<feature type="region of interest" description="Disordered" evidence="3">
    <location>
        <begin position="1"/>
        <end position="24"/>
    </location>
</feature>
<dbReference type="Pfam" id="PF13519">
    <property type="entry name" value="VWA_2"/>
    <property type="match status" value="1"/>
</dbReference>
<organism evidence="7 8">
    <name type="scientific">Alternaria dauci</name>
    <dbReference type="NCBI Taxonomy" id="48095"/>
    <lineage>
        <taxon>Eukaryota</taxon>
        <taxon>Fungi</taxon>
        <taxon>Dikarya</taxon>
        <taxon>Ascomycota</taxon>
        <taxon>Pezizomycotina</taxon>
        <taxon>Dothideomycetes</taxon>
        <taxon>Pleosporomycetidae</taxon>
        <taxon>Pleosporales</taxon>
        <taxon>Pleosporineae</taxon>
        <taxon>Pleosporaceae</taxon>
        <taxon>Alternaria</taxon>
        <taxon>Alternaria sect. Porri</taxon>
    </lineage>
</organism>
<accession>A0ABR3UCR7</accession>
<feature type="domain" description="VWFA" evidence="5">
    <location>
        <begin position="924"/>
        <end position="1103"/>
    </location>
</feature>
<evidence type="ECO:0000259" key="5">
    <source>
        <dbReference type="PROSITE" id="PS50234"/>
    </source>
</evidence>
<dbReference type="CDD" id="cd16655">
    <property type="entry name" value="RING-Ubox_WDSUB1-like"/>
    <property type="match status" value="1"/>
</dbReference>
<evidence type="ECO:0000259" key="4">
    <source>
        <dbReference type="PROSITE" id="PS50127"/>
    </source>
</evidence>
<dbReference type="InterPro" id="IPR036465">
    <property type="entry name" value="vWFA_dom_sf"/>
</dbReference>